<accession>A0A8T0PW43</accession>
<evidence type="ECO:0000313" key="2">
    <source>
        <dbReference type="Proteomes" id="UP000823388"/>
    </source>
</evidence>
<evidence type="ECO:0000313" key="1">
    <source>
        <dbReference type="EMBL" id="KAG2565910.1"/>
    </source>
</evidence>
<dbReference type="Proteomes" id="UP000823388">
    <property type="component" value="Chromosome 7N"/>
</dbReference>
<comment type="caution">
    <text evidence="1">The sequence shown here is derived from an EMBL/GenBank/DDBJ whole genome shotgun (WGS) entry which is preliminary data.</text>
</comment>
<dbReference type="AlphaFoldDB" id="A0A8T0PW43"/>
<sequence length="47" mass="5716">MSASSSFDMPLTEWRHYLQDINFWPNGYINSPAYHNLEEKLVQYYMQ</sequence>
<reference evidence="1" key="1">
    <citation type="submission" date="2020-05" db="EMBL/GenBank/DDBJ databases">
        <title>WGS assembly of Panicum virgatum.</title>
        <authorList>
            <person name="Lovell J.T."/>
            <person name="Jenkins J."/>
            <person name="Shu S."/>
            <person name="Juenger T.E."/>
            <person name="Schmutz J."/>
        </authorList>
    </citation>
    <scope>NUCLEOTIDE SEQUENCE</scope>
    <source>
        <strain evidence="1">AP13</strain>
    </source>
</reference>
<gene>
    <name evidence="1" type="ORF">PVAP13_7NG160934</name>
</gene>
<proteinExistence type="predicted"/>
<dbReference type="EMBL" id="CM029050">
    <property type="protein sequence ID" value="KAG2565910.1"/>
    <property type="molecule type" value="Genomic_DNA"/>
</dbReference>
<name>A0A8T0PW43_PANVG</name>
<protein>
    <submittedName>
        <fullName evidence="1">Uncharacterized protein</fullName>
    </submittedName>
</protein>
<keyword evidence="2" id="KW-1185">Reference proteome</keyword>
<organism evidence="1 2">
    <name type="scientific">Panicum virgatum</name>
    <name type="common">Blackwell switchgrass</name>
    <dbReference type="NCBI Taxonomy" id="38727"/>
    <lineage>
        <taxon>Eukaryota</taxon>
        <taxon>Viridiplantae</taxon>
        <taxon>Streptophyta</taxon>
        <taxon>Embryophyta</taxon>
        <taxon>Tracheophyta</taxon>
        <taxon>Spermatophyta</taxon>
        <taxon>Magnoliopsida</taxon>
        <taxon>Liliopsida</taxon>
        <taxon>Poales</taxon>
        <taxon>Poaceae</taxon>
        <taxon>PACMAD clade</taxon>
        <taxon>Panicoideae</taxon>
        <taxon>Panicodae</taxon>
        <taxon>Paniceae</taxon>
        <taxon>Panicinae</taxon>
        <taxon>Panicum</taxon>
        <taxon>Panicum sect. Hiantes</taxon>
    </lineage>
</organism>